<reference evidence="3" key="1">
    <citation type="journal article" date="2019" name="Int. J. Syst. Evol. Microbiol.">
        <title>The Global Catalogue of Microorganisms (GCM) 10K type strain sequencing project: providing services to taxonomists for standard genome sequencing and annotation.</title>
        <authorList>
            <consortium name="The Broad Institute Genomics Platform"/>
            <consortium name="The Broad Institute Genome Sequencing Center for Infectious Disease"/>
            <person name="Wu L."/>
            <person name="Ma J."/>
        </authorList>
    </citation>
    <scope>NUCLEOTIDE SEQUENCE [LARGE SCALE GENOMIC DNA]</scope>
    <source>
        <strain evidence="3">JCM 16929</strain>
    </source>
</reference>
<keyword evidence="1" id="KW-0472">Membrane</keyword>
<evidence type="ECO:0000256" key="1">
    <source>
        <dbReference type="SAM" id="Phobius"/>
    </source>
</evidence>
<evidence type="ECO:0000313" key="2">
    <source>
        <dbReference type="EMBL" id="GAA3628851.1"/>
    </source>
</evidence>
<dbReference type="RefSeq" id="WP_344806742.1">
    <property type="nucleotide sequence ID" value="NZ_BAABAB010000023.1"/>
</dbReference>
<gene>
    <name evidence="2" type="ORF">GCM10022236_34000</name>
</gene>
<feature type="transmembrane region" description="Helical" evidence="1">
    <location>
        <begin position="25"/>
        <end position="45"/>
    </location>
</feature>
<feature type="transmembrane region" description="Helical" evidence="1">
    <location>
        <begin position="66"/>
        <end position="87"/>
    </location>
</feature>
<evidence type="ECO:0000313" key="3">
    <source>
        <dbReference type="Proteomes" id="UP001501490"/>
    </source>
</evidence>
<name>A0ABP7ABF1_9ACTN</name>
<keyword evidence="1" id="KW-1133">Transmembrane helix</keyword>
<protein>
    <submittedName>
        <fullName evidence="2">Uncharacterized protein</fullName>
    </submittedName>
</protein>
<proteinExistence type="predicted"/>
<dbReference type="Proteomes" id="UP001501490">
    <property type="component" value="Unassembled WGS sequence"/>
</dbReference>
<organism evidence="2 3">
    <name type="scientific">Microlunatus ginsengisoli</name>
    <dbReference type="NCBI Taxonomy" id="363863"/>
    <lineage>
        <taxon>Bacteria</taxon>
        <taxon>Bacillati</taxon>
        <taxon>Actinomycetota</taxon>
        <taxon>Actinomycetes</taxon>
        <taxon>Propionibacteriales</taxon>
        <taxon>Propionibacteriaceae</taxon>
        <taxon>Microlunatus</taxon>
    </lineage>
</organism>
<sequence>MNLDELMQNVKPTLGPFADTLGPKLVMIVGLVWILCLVGAVLLLMKGGLEFAASRSGGRPMATSDGVMDIGVPVLALIFLAIIPAVVQALI</sequence>
<keyword evidence="1" id="KW-0812">Transmembrane</keyword>
<comment type="caution">
    <text evidence="2">The sequence shown here is derived from an EMBL/GenBank/DDBJ whole genome shotgun (WGS) entry which is preliminary data.</text>
</comment>
<accession>A0ABP7ABF1</accession>
<dbReference type="EMBL" id="BAABAB010000023">
    <property type="protein sequence ID" value="GAA3628851.1"/>
    <property type="molecule type" value="Genomic_DNA"/>
</dbReference>
<keyword evidence="3" id="KW-1185">Reference proteome</keyword>